<accession>A0ABM1Z958</accession>
<dbReference type="RefSeq" id="XP_019543271.3">
    <property type="nucleotide sequence ID" value="XM_019687726.3"/>
</dbReference>
<evidence type="ECO:0000313" key="3">
    <source>
        <dbReference type="Proteomes" id="UP000069940"/>
    </source>
</evidence>
<reference evidence="3" key="1">
    <citation type="journal article" date="2015" name="Proc. Natl. Acad. Sci. U.S.A.">
        <title>Genome sequence of the Asian Tiger mosquito, Aedes albopictus, reveals insights into its biology, genetics, and evolution.</title>
        <authorList>
            <person name="Chen X.G."/>
            <person name="Jiang X."/>
            <person name="Gu J."/>
            <person name="Xu M."/>
            <person name="Wu Y."/>
            <person name="Deng Y."/>
            <person name="Zhang C."/>
            <person name="Bonizzoni M."/>
            <person name="Dermauw W."/>
            <person name="Vontas J."/>
            <person name="Armbruster P."/>
            <person name="Huang X."/>
            <person name="Yang Y."/>
            <person name="Zhang H."/>
            <person name="He W."/>
            <person name="Peng H."/>
            <person name="Liu Y."/>
            <person name="Wu K."/>
            <person name="Chen J."/>
            <person name="Lirakis M."/>
            <person name="Topalis P."/>
            <person name="Van Leeuwen T."/>
            <person name="Hall A.B."/>
            <person name="Jiang X."/>
            <person name="Thorpe C."/>
            <person name="Mueller R.L."/>
            <person name="Sun C."/>
            <person name="Waterhouse R.M."/>
            <person name="Yan G."/>
            <person name="Tu Z.J."/>
            <person name="Fang X."/>
            <person name="James A.A."/>
        </authorList>
    </citation>
    <scope>NUCLEOTIDE SEQUENCE [LARGE SCALE GENOMIC DNA]</scope>
    <source>
        <strain evidence="3">Foshan</strain>
    </source>
</reference>
<reference evidence="2" key="2">
    <citation type="submission" date="2025-05" db="UniProtKB">
        <authorList>
            <consortium name="EnsemblMetazoa"/>
        </authorList>
    </citation>
    <scope>IDENTIFICATION</scope>
    <source>
        <strain evidence="2">Foshan</strain>
    </source>
</reference>
<name>A0ABM1Z958_AEDAL</name>
<dbReference type="PROSITE" id="PS51155">
    <property type="entry name" value="CHIT_BIND_RR_2"/>
    <property type="match status" value="1"/>
</dbReference>
<evidence type="ECO:0000256" key="1">
    <source>
        <dbReference type="PROSITE-ProRule" id="PRU00497"/>
    </source>
</evidence>
<dbReference type="EnsemblMetazoa" id="AALFPA23_016257.R23693">
    <property type="protein sequence ID" value="AALFPA23_016257.P23693"/>
    <property type="gene ID" value="AALFPA23_016257"/>
</dbReference>
<organism evidence="2 3">
    <name type="scientific">Aedes albopictus</name>
    <name type="common">Asian tiger mosquito</name>
    <name type="synonym">Stegomyia albopicta</name>
    <dbReference type="NCBI Taxonomy" id="7160"/>
    <lineage>
        <taxon>Eukaryota</taxon>
        <taxon>Metazoa</taxon>
        <taxon>Ecdysozoa</taxon>
        <taxon>Arthropoda</taxon>
        <taxon>Hexapoda</taxon>
        <taxon>Insecta</taxon>
        <taxon>Pterygota</taxon>
        <taxon>Neoptera</taxon>
        <taxon>Endopterygota</taxon>
        <taxon>Diptera</taxon>
        <taxon>Nematocera</taxon>
        <taxon>Culicoidea</taxon>
        <taxon>Culicidae</taxon>
        <taxon>Culicinae</taxon>
        <taxon>Aedini</taxon>
        <taxon>Aedes</taxon>
        <taxon>Stegomyia</taxon>
    </lineage>
</organism>
<dbReference type="InterPro" id="IPR000618">
    <property type="entry name" value="Insect_cuticle"/>
</dbReference>
<proteinExistence type="predicted"/>
<keyword evidence="3" id="KW-1185">Reference proteome</keyword>
<dbReference type="GeneID" id="109413999"/>
<evidence type="ECO:0000313" key="2">
    <source>
        <dbReference type="EnsemblMetazoa" id="AALFPA23_016257.P23693"/>
    </source>
</evidence>
<dbReference type="Proteomes" id="UP000069940">
    <property type="component" value="Unassembled WGS sequence"/>
</dbReference>
<dbReference type="Pfam" id="PF00379">
    <property type="entry name" value="Chitin_bind_4"/>
    <property type="match status" value="1"/>
</dbReference>
<keyword evidence="1" id="KW-0193">Cuticle</keyword>
<protein>
    <submittedName>
        <fullName evidence="2">Uncharacterized protein</fullName>
    </submittedName>
</protein>
<sequence length="175" mass="19740">MIIELCVFQLLSNTCPSASDLFLDKSPCWMVLTFQFRNMKFRALSSSSAVVSWNVATLLVLVLSWTTHVASGQDLSNPDMQSMLVEYDSEHMVESYRFKYSTADGQFREETGMLMNPGTPDEELVVMGMYGYETDDGTEVMVMYVSGKSGYRAKTKTRKLAESERKKKLFASLIG</sequence>